<dbReference type="Pfam" id="PF23344">
    <property type="entry name" value="ZP-N"/>
    <property type="match status" value="1"/>
</dbReference>
<dbReference type="Gene3D" id="4.10.110.10">
    <property type="entry name" value="Spasmolytic Protein, domain 1"/>
    <property type="match status" value="1"/>
</dbReference>
<keyword evidence="3" id="KW-0964">Secreted</keyword>
<comment type="caution">
    <text evidence="17">Lacks conserved residue(s) required for the propagation of feature annotation.</text>
</comment>
<dbReference type="InterPro" id="IPR055356">
    <property type="entry name" value="ZP-N"/>
</dbReference>
<feature type="domain" description="ZP" evidence="20">
    <location>
        <begin position="108"/>
        <end position="391"/>
    </location>
</feature>
<evidence type="ECO:0000313" key="23">
    <source>
        <dbReference type="Proteomes" id="UP000694546"/>
    </source>
</evidence>
<evidence type="ECO:0000256" key="11">
    <source>
        <dbReference type="ARBA" id="ARBA00023279"/>
    </source>
</evidence>
<keyword evidence="19" id="KW-0732">Signal</keyword>
<evidence type="ECO:0000256" key="1">
    <source>
        <dbReference type="ARBA" id="ARBA00004251"/>
    </source>
</evidence>
<dbReference type="CDD" id="cd00111">
    <property type="entry name" value="Trefoil"/>
    <property type="match status" value="1"/>
</dbReference>
<dbReference type="SMART" id="SM00241">
    <property type="entry name" value="ZP"/>
    <property type="match status" value="1"/>
</dbReference>
<evidence type="ECO:0000256" key="3">
    <source>
        <dbReference type="ARBA" id="ARBA00022525"/>
    </source>
</evidence>
<dbReference type="GO" id="GO:0035804">
    <property type="term" value="F:structural constituent of egg coat"/>
    <property type="evidence" value="ECO:0007669"/>
    <property type="project" value="TreeGrafter"/>
</dbReference>
<dbReference type="GO" id="GO:0060468">
    <property type="term" value="P:prevention of polyspermy"/>
    <property type="evidence" value="ECO:0007669"/>
    <property type="project" value="TreeGrafter"/>
</dbReference>
<protein>
    <recommendedName>
        <fullName evidence="14">Zona pellucida sperm-binding protein 4</fullName>
    </recommendedName>
    <alternativeName>
        <fullName evidence="16">Zona pellucida glycoprotein 4</fullName>
    </alternativeName>
    <alternativeName>
        <fullName evidence="15">Zona pellucida protein B</fullName>
    </alternativeName>
</protein>
<dbReference type="InterPro" id="IPR055355">
    <property type="entry name" value="ZP-C"/>
</dbReference>
<dbReference type="GO" id="GO:0035805">
    <property type="term" value="C:egg coat"/>
    <property type="evidence" value="ECO:0007669"/>
    <property type="project" value="UniProtKB-SubCell"/>
</dbReference>
<dbReference type="InterPro" id="IPR000519">
    <property type="entry name" value="P_trefoil_dom"/>
</dbReference>
<evidence type="ECO:0000256" key="16">
    <source>
        <dbReference type="ARBA" id="ARBA00042573"/>
    </source>
</evidence>
<evidence type="ECO:0000256" key="18">
    <source>
        <dbReference type="SAM" id="MobiDB-lite"/>
    </source>
</evidence>
<evidence type="ECO:0000256" key="15">
    <source>
        <dbReference type="ARBA" id="ARBA00042273"/>
    </source>
</evidence>
<keyword evidence="7" id="KW-1133">Transmembrane helix</keyword>
<evidence type="ECO:0000256" key="7">
    <source>
        <dbReference type="ARBA" id="ARBA00022989"/>
    </source>
</evidence>
<evidence type="ECO:0000256" key="5">
    <source>
        <dbReference type="ARBA" id="ARBA00022685"/>
    </source>
</evidence>
<dbReference type="GeneID" id="115548422"/>
<dbReference type="Ensembl" id="ENSGMOT00000070699.1">
    <property type="protein sequence ID" value="ENSGMOP00000048725.1"/>
    <property type="gene ID" value="ENSGMOG00000010293.2"/>
</dbReference>
<dbReference type="Pfam" id="PF00088">
    <property type="entry name" value="Trefoil"/>
    <property type="match status" value="1"/>
</dbReference>
<keyword evidence="4" id="KW-0272">Extracellular matrix</keyword>
<dbReference type="PROSITE" id="PS51034">
    <property type="entry name" value="ZP_2"/>
    <property type="match status" value="1"/>
</dbReference>
<comment type="subcellular location">
    <subcellularLocation>
        <location evidence="1">Cell membrane</location>
        <topology evidence="1">Single-pass type I membrane protein</topology>
    </subcellularLocation>
    <subcellularLocation>
        <location evidence="12">Zona pellucida</location>
    </subcellularLocation>
</comment>
<dbReference type="Gene3D" id="2.60.40.3210">
    <property type="entry name" value="Zona pellucida, ZP-N domain"/>
    <property type="match status" value="1"/>
</dbReference>
<dbReference type="Gene3D" id="2.60.40.4100">
    <property type="entry name" value="Zona pellucida, ZP-C domain"/>
    <property type="match status" value="1"/>
</dbReference>
<gene>
    <name evidence="22" type="primary">LOC115548422</name>
</gene>
<keyword evidence="9 17" id="KW-1015">Disulfide bond</keyword>
<evidence type="ECO:0000256" key="17">
    <source>
        <dbReference type="PROSITE-ProRule" id="PRU00779"/>
    </source>
</evidence>
<evidence type="ECO:0000256" key="9">
    <source>
        <dbReference type="ARBA" id="ARBA00023157"/>
    </source>
</evidence>
<evidence type="ECO:0000256" key="13">
    <source>
        <dbReference type="ARBA" id="ARBA00037545"/>
    </source>
</evidence>
<evidence type="ECO:0000256" key="12">
    <source>
        <dbReference type="ARBA" id="ARBA00024183"/>
    </source>
</evidence>
<dbReference type="PANTHER" id="PTHR23343">
    <property type="entry name" value="ZONA PELLUCIDA SPERM-BINDING PROTEIN"/>
    <property type="match status" value="1"/>
</dbReference>
<dbReference type="OrthoDB" id="8919081at2759"/>
<keyword evidence="23" id="KW-1185">Reference proteome</keyword>
<evidence type="ECO:0000259" key="21">
    <source>
        <dbReference type="PROSITE" id="PS51448"/>
    </source>
</evidence>
<feature type="region of interest" description="Disordered" evidence="18">
    <location>
        <begin position="380"/>
        <end position="432"/>
    </location>
</feature>
<name>A0A8C5BNJ7_GADMO</name>
<dbReference type="PANTHER" id="PTHR23343:SF31">
    <property type="entry name" value="ZONA PELLUCIDA SPERM-BINDING PROTEIN 4"/>
    <property type="match status" value="1"/>
</dbReference>
<evidence type="ECO:0000256" key="10">
    <source>
        <dbReference type="ARBA" id="ARBA00023180"/>
    </source>
</evidence>
<dbReference type="GO" id="GO:0032190">
    <property type="term" value="F:acrosin binding"/>
    <property type="evidence" value="ECO:0007669"/>
    <property type="project" value="TreeGrafter"/>
</dbReference>
<evidence type="ECO:0000256" key="6">
    <source>
        <dbReference type="ARBA" id="ARBA00022692"/>
    </source>
</evidence>
<evidence type="ECO:0000256" key="2">
    <source>
        <dbReference type="ARBA" id="ARBA00022475"/>
    </source>
</evidence>
<keyword evidence="5" id="KW-0165">Cleavage on pair of basic residues</keyword>
<keyword evidence="8" id="KW-0472">Membrane</keyword>
<feature type="signal peptide" evidence="19">
    <location>
        <begin position="1"/>
        <end position="19"/>
    </location>
</feature>
<dbReference type="InterPro" id="IPR042235">
    <property type="entry name" value="ZP-C_dom"/>
</dbReference>
<dbReference type="PROSITE" id="PS51448">
    <property type="entry name" value="P_TREFOIL_2"/>
    <property type="match status" value="1"/>
</dbReference>
<feature type="chain" id="PRO_5046294276" description="Zona pellucida sperm-binding protein 4" evidence="19">
    <location>
        <begin position="20"/>
        <end position="432"/>
    </location>
</feature>
<dbReference type="AlphaFoldDB" id="A0A8C5BNJ7"/>
<dbReference type="Proteomes" id="UP000694546">
    <property type="component" value="Chromosome 8"/>
</dbReference>
<evidence type="ECO:0000256" key="8">
    <source>
        <dbReference type="ARBA" id="ARBA00023136"/>
    </source>
</evidence>
<keyword evidence="2" id="KW-1003">Cell membrane</keyword>
<reference evidence="22" key="2">
    <citation type="submission" date="2025-09" db="UniProtKB">
        <authorList>
            <consortium name="Ensembl"/>
        </authorList>
    </citation>
    <scope>IDENTIFICATION</scope>
</reference>
<evidence type="ECO:0000313" key="22">
    <source>
        <dbReference type="Ensembl" id="ENSGMOP00000048725.1"/>
    </source>
</evidence>
<evidence type="ECO:0000256" key="19">
    <source>
        <dbReference type="SAM" id="SignalP"/>
    </source>
</evidence>
<proteinExistence type="predicted"/>
<keyword evidence="11" id="KW-0278">Fertilization</keyword>
<dbReference type="GeneTree" id="ENSGT00940000163253"/>
<keyword evidence="6" id="KW-0812">Transmembrane</keyword>
<comment type="function">
    <text evidence="13">Component of the zona pellucida, an extracellular matrix surrounding oocytes which mediates sperm binding, induction of the acrosome reaction and prevents post-fertilization polyspermy. The zona pellucida is composed of 3 to 4 glycoproteins, ZP1, ZP2, ZP3, and ZP4. ZP4 may act as a sperm receptor.</text>
</comment>
<evidence type="ECO:0000256" key="14">
    <source>
        <dbReference type="ARBA" id="ARBA00040238"/>
    </source>
</evidence>
<dbReference type="Pfam" id="PF00100">
    <property type="entry name" value="Zona_pellucida"/>
    <property type="match status" value="1"/>
</dbReference>
<dbReference type="GO" id="GO:0005886">
    <property type="term" value="C:plasma membrane"/>
    <property type="evidence" value="ECO:0007669"/>
    <property type="project" value="UniProtKB-SubCell"/>
</dbReference>
<dbReference type="SUPFAM" id="SSF57492">
    <property type="entry name" value="Trefoil"/>
    <property type="match status" value="1"/>
</dbReference>
<evidence type="ECO:0000259" key="20">
    <source>
        <dbReference type="PROSITE" id="PS51034"/>
    </source>
</evidence>
<dbReference type="InterPro" id="IPR044913">
    <property type="entry name" value="P_trefoil_dom_sf"/>
</dbReference>
<dbReference type="OMA" id="LYCGRDS"/>
<accession>A0A8C5BNJ7</accession>
<keyword evidence="10" id="KW-0325">Glycoprotein</keyword>
<feature type="disulfide bond" evidence="17">
    <location>
        <begin position="67"/>
        <end position="93"/>
    </location>
</feature>
<sequence length="432" mass="47440">MGFFKCLLLVALLAHDVAAQPSWMGFQKMAPTTTAPGPPPQLPQRANALPELHQSKEPGTQAPVDTCHVEEGEKIQCGLPEITAEQCYAVDCCFDGQQCYYGQTVTLQCTRDGQFVVVVARDATLPRLDVESVMLLEANEASCSPVATTSAFAVYQFPVTDCGTTLTEDGGYVVYNNYMSSSYEVGIGPRGSITRDSHFELMFQCKYSGQSVEALVFDVNSLPPPLPVAALGPLRIELLLGSGQCYHKGCIEAEEAYRSFYTAADYPISKVLRQAVYVQVHISERTDPNIVLNLERCWATADPSATSLPQWDLLVDGCPYHDDRYLTALVPVSESSGLAFPSHYKRFIVKMFTFVEEETLAPRKERVFIHCTTAVCHPSPNNSCQQQCRRKRRSTTGKKVSPNQRAMVSSGEVILSADQALSPRHAGKSKSA</sequence>
<feature type="disulfide bond" evidence="17">
    <location>
        <begin position="77"/>
        <end position="92"/>
    </location>
</feature>
<evidence type="ECO:0000256" key="4">
    <source>
        <dbReference type="ARBA" id="ARBA00022530"/>
    </source>
</evidence>
<dbReference type="InterPro" id="IPR051148">
    <property type="entry name" value="Zona_Pellucida_Domain_gp"/>
</dbReference>
<dbReference type="GO" id="GO:0007339">
    <property type="term" value="P:binding of sperm to zona pellucida"/>
    <property type="evidence" value="ECO:0007669"/>
    <property type="project" value="TreeGrafter"/>
</dbReference>
<dbReference type="InterPro" id="IPR001507">
    <property type="entry name" value="ZP_dom"/>
</dbReference>
<organism evidence="22 23">
    <name type="scientific">Gadus morhua</name>
    <name type="common">Atlantic cod</name>
    <dbReference type="NCBI Taxonomy" id="8049"/>
    <lineage>
        <taxon>Eukaryota</taxon>
        <taxon>Metazoa</taxon>
        <taxon>Chordata</taxon>
        <taxon>Craniata</taxon>
        <taxon>Vertebrata</taxon>
        <taxon>Euteleostomi</taxon>
        <taxon>Actinopterygii</taxon>
        <taxon>Neopterygii</taxon>
        <taxon>Teleostei</taxon>
        <taxon>Neoteleostei</taxon>
        <taxon>Acanthomorphata</taxon>
        <taxon>Zeiogadaria</taxon>
        <taxon>Gadariae</taxon>
        <taxon>Gadiformes</taxon>
        <taxon>Gadoidei</taxon>
        <taxon>Gadidae</taxon>
        <taxon>Gadus</taxon>
    </lineage>
</organism>
<dbReference type="RefSeq" id="XP_030218922.1">
    <property type="nucleotide sequence ID" value="XM_030363062.1"/>
</dbReference>
<dbReference type="SMART" id="SM00018">
    <property type="entry name" value="PD"/>
    <property type="match status" value="1"/>
</dbReference>
<reference evidence="22" key="1">
    <citation type="submission" date="2025-08" db="UniProtKB">
        <authorList>
            <consortium name="Ensembl"/>
        </authorList>
    </citation>
    <scope>IDENTIFICATION</scope>
</reference>
<feature type="compositionally biased region" description="Polar residues" evidence="18">
    <location>
        <begin position="397"/>
        <end position="407"/>
    </location>
</feature>
<feature type="domain" description="P-type" evidence="21">
    <location>
        <begin position="65"/>
        <end position="103"/>
    </location>
</feature>